<reference evidence="2 3" key="1">
    <citation type="journal article" date="2014" name="Agronomy (Basel)">
        <title>A Draft Genome Sequence for Ensete ventricosum, the Drought-Tolerant Tree Against Hunger.</title>
        <authorList>
            <person name="Harrison J."/>
            <person name="Moore K.A."/>
            <person name="Paszkiewicz K."/>
            <person name="Jones T."/>
            <person name="Grant M."/>
            <person name="Ambacheew D."/>
            <person name="Muzemil S."/>
            <person name="Studholme D.J."/>
        </authorList>
    </citation>
    <scope>NUCLEOTIDE SEQUENCE [LARGE SCALE GENOMIC DNA]</scope>
</reference>
<dbReference type="Proteomes" id="UP000287651">
    <property type="component" value="Unassembled WGS sequence"/>
</dbReference>
<evidence type="ECO:0000313" key="2">
    <source>
        <dbReference type="EMBL" id="RRT74883.1"/>
    </source>
</evidence>
<feature type="region of interest" description="Disordered" evidence="1">
    <location>
        <begin position="41"/>
        <end position="60"/>
    </location>
</feature>
<sequence>MVPWHYYPLPCICVPFFAIGRSAFAALSQQLLIIPSHDQVPHGTSPTLTSLDGKETRSDGSRVRNAIFGSIEPPLRQEWRLLPSTSREMLFSGLIGMSSPMEVSLDSDSRKDYSIASD</sequence>
<accession>A0A427AF62</accession>
<comment type="caution">
    <text evidence="2">The sequence shown here is derived from an EMBL/GenBank/DDBJ whole genome shotgun (WGS) entry which is preliminary data.</text>
</comment>
<proteinExistence type="predicted"/>
<organism evidence="2 3">
    <name type="scientific">Ensete ventricosum</name>
    <name type="common">Abyssinian banana</name>
    <name type="synonym">Musa ensete</name>
    <dbReference type="NCBI Taxonomy" id="4639"/>
    <lineage>
        <taxon>Eukaryota</taxon>
        <taxon>Viridiplantae</taxon>
        <taxon>Streptophyta</taxon>
        <taxon>Embryophyta</taxon>
        <taxon>Tracheophyta</taxon>
        <taxon>Spermatophyta</taxon>
        <taxon>Magnoliopsida</taxon>
        <taxon>Liliopsida</taxon>
        <taxon>Zingiberales</taxon>
        <taxon>Musaceae</taxon>
        <taxon>Ensete</taxon>
    </lineage>
</organism>
<evidence type="ECO:0000256" key="1">
    <source>
        <dbReference type="SAM" id="MobiDB-lite"/>
    </source>
</evidence>
<gene>
    <name evidence="2" type="ORF">B296_00008377</name>
</gene>
<dbReference type="AlphaFoldDB" id="A0A427AF62"/>
<name>A0A427AF62_ENSVE</name>
<dbReference type="EMBL" id="AMZH03002643">
    <property type="protein sequence ID" value="RRT74883.1"/>
    <property type="molecule type" value="Genomic_DNA"/>
</dbReference>
<protein>
    <submittedName>
        <fullName evidence="2">Uncharacterized protein</fullName>
    </submittedName>
</protein>
<evidence type="ECO:0000313" key="3">
    <source>
        <dbReference type="Proteomes" id="UP000287651"/>
    </source>
</evidence>